<dbReference type="Proteomes" id="UP000324897">
    <property type="component" value="Unassembled WGS sequence"/>
</dbReference>
<name>A0A5J9TZK4_9POAL</name>
<evidence type="ECO:0000313" key="3">
    <source>
        <dbReference type="Proteomes" id="UP000324897"/>
    </source>
</evidence>
<keyword evidence="3" id="KW-1185">Reference proteome</keyword>
<protein>
    <recommendedName>
        <fullName evidence="1">F-box domain-containing protein</fullName>
    </recommendedName>
</protein>
<dbReference type="AlphaFoldDB" id="A0A5J9TZK4"/>
<organism evidence="2 3">
    <name type="scientific">Eragrostis curvula</name>
    <name type="common">weeping love grass</name>
    <dbReference type="NCBI Taxonomy" id="38414"/>
    <lineage>
        <taxon>Eukaryota</taxon>
        <taxon>Viridiplantae</taxon>
        <taxon>Streptophyta</taxon>
        <taxon>Embryophyta</taxon>
        <taxon>Tracheophyta</taxon>
        <taxon>Spermatophyta</taxon>
        <taxon>Magnoliopsida</taxon>
        <taxon>Liliopsida</taxon>
        <taxon>Poales</taxon>
        <taxon>Poaceae</taxon>
        <taxon>PACMAD clade</taxon>
        <taxon>Chloridoideae</taxon>
        <taxon>Eragrostideae</taxon>
        <taxon>Eragrostidinae</taxon>
        <taxon>Eragrostis</taxon>
    </lineage>
</organism>
<dbReference type="InterPro" id="IPR001810">
    <property type="entry name" value="F-box_dom"/>
</dbReference>
<dbReference type="InterPro" id="IPR053781">
    <property type="entry name" value="F-box_AtFBL13-like"/>
</dbReference>
<dbReference type="SUPFAM" id="SSF81383">
    <property type="entry name" value="F-box domain"/>
    <property type="match status" value="1"/>
</dbReference>
<dbReference type="Pfam" id="PF00646">
    <property type="entry name" value="F-box"/>
    <property type="match status" value="1"/>
</dbReference>
<reference evidence="2 3" key="1">
    <citation type="journal article" date="2019" name="Sci. Rep.">
        <title>A high-quality genome of Eragrostis curvula grass provides insights into Poaceae evolution and supports new strategies to enhance forage quality.</title>
        <authorList>
            <person name="Carballo J."/>
            <person name="Santos B.A.C.M."/>
            <person name="Zappacosta D."/>
            <person name="Garbus I."/>
            <person name="Selva J.P."/>
            <person name="Gallo C.A."/>
            <person name="Diaz A."/>
            <person name="Albertini E."/>
            <person name="Caccamo M."/>
            <person name="Echenique V."/>
        </authorList>
    </citation>
    <scope>NUCLEOTIDE SEQUENCE [LARGE SCALE GENOMIC DNA]</scope>
    <source>
        <strain evidence="3">cv. Victoria</strain>
        <tissue evidence="2">Leaf</tissue>
    </source>
</reference>
<dbReference type="PANTHER" id="PTHR34223">
    <property type="entry name" value="OS11G0201299 PROTEIN"/>
    <property type="match status" value="1"/>
</dbReference>
<evidence type="ECO:0000259" key="1">
    <source>
        <dbReference type="PROSITE" id="PS50181"/>
    </source>
</evidence>
<dbReference type="PANTHER" id="PTHR34223:SF80">
    <property type="entry name" value="OS11G0205900 PROTEIN"/>
    <property type="match status" value="1"/>
</dbReference>
<feature type="domain" description="F-box" evidence="1">
    <location>
        <begin position="138"/>
        <end position="184"/>
    </location>
</feature>
<dbReference type="Gramene" id="TVU16766">
    <property type="protein sequence ID" value="TVU16766"/>
    <property type="gene ID" value="EJB05_36921"/>
</dbReference>
<dbReference type="InterPro" id="IPR036047">
    <property type="entry name" value="F-box-like_dom_sf"/>
</dbReference>
<proteinExistence type="predicted"/>
<gene>
    <name evidence="2" type="ORF">EJB05_36921</name>
</gene>
<dbReference type="Gene3D" id="1.20.1280.50">
    <property type="match status" value="1"/>
</dbReference>
<sequence>MFITWAQSPIELHPSTPSPSSPSSLPAAPRSHPCFPYSSKPRPGSSPPSFSYLLGCRRTGEISIFPLPFALSPSTISFPLHLLDGLPPVSWCGGRSARTNAFFFPSPHRLRIGARHLFDGMPPRRKGTEGAVLSGAGAVHIDALPDGVLHHILGFVDAQEAVRTSVLAGRWRHLWKSATALRVVTGELQSILSFMEHLLLLRAGSPFDAFQLSFCFFEDGDVPRVNLWVRHALLCKVRELVLYTPFEIPLVSQHLRRLDLKCVVLKNSSCDFSCCPSLELISIGDCAVPCAKKISSKSVKRLTIRSCSFNKNQEFRTHIYAPNLVSLVLDDKGCPDQPCRTPVVNSMPKLQEAFVRLAQENANCCSHADESGNCGHVNCDSCYGIEHANNCLLLEGLSEAENLKLTAESKTFVFKRDLKQCPTFSKLRTLFLNDYWCVAPDFLALSCILRHAPILEKLGLQLFAEIIDQPYQNIN</sequence>
<comment type="caution">
    <text evidence="2">The sequence shown here is derived from an EMBL/GenBank/DDBJ whole genome shotgun (WGS) entry which is preliminary data.</text>
</comment>
<evidence type="ECO:0000313" key="2">
    <source>
        <dbReference type="EMBL" id="TVU16766.1"/>
    </source>
</evidence>
<dbReference type="InterPro" id="IPR053197">
    <property type="entry name" value="F-box_SCFL_complex_component"/>
</dbReference>
<dbReference type="CDD" id="cd22160">
    <property type="entry name" value="F-box_AtFBL13-like"/>
    <property type="match status" value="1"/>
</dbReference>
<dbReference type="PROSITE" id="PS50181">
    <property type="entry name" value="FBOX"/>
    <property type="match status" value="1"/>
</dbReference>
<dbReference type="EMBL" id="RWGY01000030">
    <property type="protein sequence ID" value="TVU16766.1"/>
    <property type="molecule type" value="Genomic_DNA"/>
</dbReference>
<accession>A0A5J9TZK4</accession>
<feature type="non-terminal residue" evidence="2">
    <location>
        <position position="1"/>
    </location>
</feature>
<dbReference type="OrthoDB" id="690020at2759"/>